<dbReference type="GO" id="GO:0000981">
    <property type="term" value="F:DNA-binding transcription factor activity, RNA polymerase II-specific"/>
    <property type="evidence" value="ECO:0007669"/>
    <property type="project" value="InterPro"/>
</dbReference>
<dbReference type="Proteomes" id="UP000298030">
    <property type="component" value="Unassembled WGS sequence"/>
</dbReference>
<dbReference type="InterPro" id="IPR001138">
    <property type="entry name" value="Zn2Cys6_DnaBD"/>
</dbReference>
<dbReference type="SUPFAM" id="SSF57701">
    <property type="entry name" value="Zn2/Cys6 DNA-binding domain"/>
    <property type="match status" value="1"/>
</dbReference>
<reference evidence="6 7" key="1">
    <citation type="journal article" date="2019" name="Nat. Ecol. Evol.">
        <title>Megaphylogeny resolves global patterns of mushroom evolution.</title>
        <authorList>
            <person name="Varga T."/>
            <person name="Krizsan K."/>
            <person name="Foldi C."/>
            <person name="Dima B."/>
            <person name="Sanchez-Garcia M."/>
            <person name="Sanchez-Ramirez S."/>
            <person name="Szollosi G.J."/>
            <person name="Szarkandi J.G."/>
            <person name="Papp V."/>
            <person name="Albert L."/>
            <person name="Andreopoulos W."/>
            <person name="Angelini C."/>
            <person name="Antonin V."/>
            <person name="Barry K.W."/>
            <person name="Bougher N.L."/>
            <person name="Buchanan P."/>
            <person name="Buyck B."/>
            <person name="Bense V."/>
            <person name="Catcheside P."/>
            <person name="Chovatia M."/>
            <person name="Cooper J."/>
            <person name="Damon W."/>
            <person name="Desjardin D."/>
            <person name="Finy P."/>
            <person name="Geml J."/>
            <person name="Haridas S."/>
            <person name="Hughes K."/>
            <person name="Justo A."/>
            <person name="Karasinski D."/>
            <person name="Kautmanova I."/>
            <person name="Kiss B."/>
            <person name="Kocsube S."/>
            <person name="Kotiranta H."/>
            <person name="LaButti K.M."/>
            <person name="Lechner B.E."/>
            <person name="Liimatainen K."/>
            <person name="Lipzen A."/>
            <person name="Lukacs Z."/>
            <person name="Mihaltcheva S."/>
            <person name="Morgado L.N."/>
            <person name="Niskanen T."/>
            <person name="Noordeloos M.E."/>
            <person name="Ohm R.A."/>
            <person name="Ortiz-Santana B."/>
            <person name="Ovrebo C."/>
            <person name="Racz N."/>
            <person name="Riley R."/>
            <person name="Savchenko A."/>
            <person name="Shiryaev A."/>
            <person name="Soop K."/>
            <person name="Spirin V."/>
            <person name="Szebenyi C."/>
            <person name="Tomsovsky M."/>
            <person name="Tulloss R.E."/>
            <person name="Uehling J."/>
            <person name="Grigoriev I.V."/>
            <person name="Vagvolgyi C."/>
            <person name="Papp T."/>
            <person name="Martin F.M."/>
            <person name="Miettinen O."/>
            <person name="Hibbett D.S."/>
            <person name="Nagy L.G."/>
        </authorList>
    </citation>
    <scope>NUCLEOTIDE SEQUENCE [LARGE SCALE GENOMIC DNA]</scope>
    <source>
        <strain evidence="6 7">FP101781</strain>
    </source>
</reference>
<dbReference type="Gene3D" id="4.10.240.10">
    <property type="entry name" value="Zn(2)-C6 fungal-type DNA-binding domain"/>
    <property type="match status" value="1"/>
</dbReference>
<dbReference type="CDD" id="cd12148">
    <property type="entry name" value="fungal_TF_MHR"/>
    <property type="match status" value="1"/>
</dbReference>
<dbReference type="Pfam" id="PF04082">
    <property type="entry name" value="Fungal_trans"/>
    <property type="match status" value="1"/>
</dbReference>
<dbReference type="GO" id="GO:0008270">
    <property type="term" value="F:zinc ion binding"/>
    <property type="evidence" value="ECO:0007669"/>
    <property type="project" value="InterPro"/>
</dbReference>
<evidence type="ECO:0008006" key="8">
    <source>
        <dbReference type="Google" id="ProtNLM"/>
    </source>
</evidence>
<evidence type="ECO:0000313" key="7">
    <source>
        <dbReference type="Proteomes" id="UP000298030"/>
    </source>
</evidence>
<feature type="region of interest" description="Disordered" evidence="3">
    <location>
        <begin position="881"/>
        <end position="952"/>
    </location>
</feature>
<evidence type="ECO:0000259" key="5">
    <source>
        <dbReference type="SMART" id="SM00906"/>
    </source>
</evidence>
<gene>
    <name evidence="6" type="ORF">FA13DRAFT_1626755</name>
</gene>
<feature type="compositionally biased region" description="Basic residues" evidence="3">
    <location>
        <begin position="1017"/>
        <end position="1026"/>
    </location>
</feature>
<feature type="compositionally biased region" description="Low complexity" evidence="3">
    <location>
        <begin position="748"/>
        <end position="759"/>
    </location>
</feature>
<feature type="region of interest" description="Disordered" evidence="3">
    <location>
        <begin position="832"/>
        <end position="868"/>
    </location>
</feature>
<protein>
    <recommendedName>
        <fullName evidence="8">Zn(2)-C6 fungal-type domain-containing protein</fullName>
    </recommendedName>
</protein>
<dbReference type="SMART" id="SM00906">
    <property type="entry name" value="Fungal_trans"/>
    <property type="match status" value="1"/>
</dbReference>
<dbReference type="STRING" id="71717.A0A4Y7TIU0"/>
<dbReference type="PANTHER" id="PTHR46910:SF38">
    <property type="entry name" value="ZN(2)-C6 FUNGAL-TYPE DOMAIN-CONTAINING PROTEIN"/>
    <property type="match status" value="1"/>
</dbReference>
<feature type="region of interest" description="Disordered" evidence="3">
    <location>
        <begin position="657"/>
        <end position="759"/>
    </location>
</feature>
<dbReference type="CDD" id="cd00067">
    <property type="entry name" value="GAL4"/>
    <property type="match status" value="1"/>
</dbReference>
<name>A0A4Y7TIU0_COPMI</name>
<dbReference type="InterPro" id="IPR036864">
    <property type="entry name" value="Zn2-C6_fun-type_DNA-bd_sf"/>
</dbReference>
<evidence type="ECO:0000259" key="4">
    <source>
        <dbReference type="SMART" id="SM00066"/>
    </source>
</evidence>
<evidence type="ECO:0000313" key="6">
    <source>
        <dbReference type="EMBL" id="TEB33472.1"/>
    </source>
</evidence>
<feature type="region of interest" description="Disordered" evidence="3">
    <location>
        <begin position="990"/>
        <end position="1026"/>
    </location>
</feature>
<dbReference type="EMBL" id="QPFP01000012">
    <property type="protein sequence ID" value="TEB33472.1"/>
    <property type="molecule type" value="Genomic_DNA"/>
</dbReference>
<dbReference type="Pfam" id="PF00172">
    <property type="entry name" value="Zn_clus"/>
    <property type="match status" value="1"/>
</dbReference>
<feature type="compositionally biased region" description="Polar residues" evidence="3">
    <location>
        <begin position="113"/>
        <end position="130"/>
    </location>
</feature>
<dbReference type="AlphaFoldDB" id="A0A4Y7TIU0"/>
<organism evidence="6 7">
    <name type="scientific">Coprinellus micaceus</name>
    <name type="common">Glistening ink-cap mushroom</name>
    <name type="synonym">Coprinus micaceus</name>
    <dbReference type="NCBI Taxonomy" id="71717"/>
    <lineage>
        <taxon>Eukaryota</taxon>
        <taxon>Fungi</taxon>
        <taxon>Dikarya</taxon>
        <taxon>Basidiomycota</taxon>
        <taxon>Agaricomycotina</taxon>
        <taxon>Agaricomycetes</taxon>
        <taxon>Agaricomycetidae</taxon>
        <taxon>Agaricales</taxon>
        <taxon>Agaricineae</taxon>
        <taxon>Psathyrellaceae</taxon>
        <taxon>Coprinellus</taxon>
    </lineage>
</organism>
<accession>A0A4Y7TIU0</accession>
<dbReference type="GO" id="GO:0003677">
    <property type="term" value="F:DNA binding"/>
    <property type="evidence" value="ECO:0007669"/>
    <property type="project" value="InterPro"/>
</dbReference>
<feature type="compositionally biased region" description="Polar residues" evidence="3">
    <location>
        <begin position="721"/>
        <end position="739"/>
    </location>
</feature>
<feature type="region of interest" description="Disordered" evidence="3">
    <location>
        <begin position="111"/>
        <end position="130"/>
    </location>
</feature>
<comment type="caution">
    <text evidence="6">The sequence shown here is derived from an EMBL/GenBank/DDBJ whole genome shotgun (WGS) entry which is preliminary data.</text>
</comment>
<feature type="domain" description="Zn(2)-C6 fungal-type" evidence="4">
    <location>
        <begin position="23"/>
        <end position="68"/>
    </location>
</feature>
<dbReference type="InterPro" id="IPR050987">
    <property type="entry name" value="AtrR-like"/>
</dbReference>
<keyword evidence="1" id="KW-0479">Metal-binding</keyword>
<evidence type="ECO:0000256" key="3">
    <source>
        <dbReference type="SAM" id="MobiDB-lite"/>
    </source>
</evidence>
<feature type="compositionally biased region" description="Gly residues" evidence="3">
    <location>
        <begin position="1000"/>
        <end position="1011"/>
    </location>
</feature>
<proteinExistence type="predicted"/>
<dbReference type="PANTHER" id="PTHR46910">
    <property type="entry name" value="TRANSCRIPTION FACTOR PDR1"/>
    <property type="match status" value="1"/>
</dbReference>
<feature type="compositionally biased region" description="Low complexity" evidence="3">
    <location>
        <begin position="782"/>
        <end position="795"/>
    </location>
</feature>
<keyword evidence="2" id="KW-0539">Nucleus</keyword>
<feature type="region of interest" description="Disordered" evidence="3">
    <location>
        <begin position="1"/>
        <end position="21"/>
    </location>
</feature>
<evidence type="ECO:0000256" key="1">
    <source>
        <dbReference type="ARBA" id="ARBA00022723"/>
    </source>
</evidence>
<dbReference type="InterPro" id="IPR007219">
    <property type="entry name" value="XnlR_reg_dom"/>
</dbReference>
<dbReference type="GO" id="GO:0006351">
    <property type="term" value="P:DNA-templated transcription"/>
    <property type="evidence" value="ECO:0007669"/>
    <property type="project" value="InterPro"/>
</dbReference>
<dbReference type="OrthoDB" id="4456959at2759"/>
<sequence length="1026" mass="113212">MSSDEGDYNDKDGGSGSQSLKKRRIQRACDICRRKKSDGVQMPGNRCSNCVAYNFDCTYVEAAKKRGPPKGYVCTQYLSRYVEGLESRLEKLEKLLRKLCPDDNLLRELDSSLDLNNPGEGSSSSVFAKDQQSSDARALMTSAIRSVGNLLPGDEDNAHLILADNLKQLSIDPADYRFFGKSSGAMLIQTAIELKNEYTGTDQDVCKTATTLVPGSKRDEFWAPHPWERSISRHKRANYVFPEPDLITSLTDLYFRCVNLYLPLLHRPTFERLVSEEFHLRNDSFASTVLLVCAVGSRFSDDPRVLLDGEESFHSSGWKWFDQVQMVKKSLLAPPSLYDLQFYVLSVQFLQGSSAPQSCWTMVGIGIRLAQDVGAHRRRTQNGELTVEDELWKRAFWVLVCMDRMVSAALGRPCAIQDEDFDLDMPVECDDEYWEHPDPEQRWRQPPGKPSLVTAFNLNLKLNQVLAFSLRTIYSINKSKVLLGFVGSQWEQHIVAELDSALNKWVDSVPDHLRWDPNREDFNFFNQSVVLYASYYHIQILIHRPFIPSPSKPSPLSFPSLAICTNAARSCSHVVDTQLRHNPLPPPFVQMAVFTSGIVLLLSIWGGKRSGLSMDPNKEMTDVHKCMRVLRACEKRWHSAGRLWDILYELASVGDLPLPQPSPTSIQKREREGDTPTSTPQVKEELPPPEGPRQIAGSKRVTQRALAGTVTSPIQVHDTDSNPQSVPAQQNPHPGSPSENLVAGASGSQQPQQQQSQQQYFSLPVYSEDLGRLPLHGQIEFSPSAQQPAGQSQHQYWYGGGNVQGSSSGSINVSVNVSVGNSAQAHRRSIDGTQGFEGHSSPAMGGPATMAGSAGPGFGGMERPAPTGMFNQMDQVAMYPSGARGVPSAAGPSSRPMGPPRNPPPSAYHHQTAGGEGFIGMAPHQHHPSSYQQYPSGGPHHQGARSAPVQQPQQGYVDNDTMAMWSSAPTGFELDEWGSYLMNVSELTQGGHAHQDGTRGASGSGQAGPQGGLYQQHPHHHVPIQR</sequence>
<feature type="compositionally biased region" description="Low complexity" evidence="3">
    <location>
        <begin position="887"/>
        <end position="896"/>
    </location>
</feature>
<keyword evidence="7" id="KW-1185">Reference proteome</keyword>
<feature type="domain" description="Xylanolytic transcriptional activator regulatory" evidence="5">
    <location>
        <begin position="359"/>
        <end position="432"/>
    </location>
</feature>
<feature type="compositionally biased region" description="Pro residues" evidence="3">
    <location>
        <begin position="897"/>
        <end position="906"/>
    </location>
</feature>
<dbReference type="SMART" id="SM00066">
    <property type="entry name" value="GAL4"/>
    <property type="match status" value="1"/>
</dbReference>
<evidence type="ECO:0000256" key="2">
    <source>
        <dbReference type="ARBA" id="ARBA00023242"/>
    </source>
</evidence>
<feature type="region of interest" description="Disordered" evidence="3">
    <location>
        <begin position="782"/>
        <end position="807"/>
    </location>
</feature>